<keyword evidence="2 5" id="KW-0378">Hydrolase</keyword>
<evidence type="ECO:0000256" key="2">
    <source>
        <dbReference type="ARBA" id="ARBA00022801"/>
    </source>
</evidence>
<evidence type="ECO:0000256" key="1">
    <source>
        <dbReference type="ARBA" id="ARBA00007806"/>
    </source>
</evidence>
<dbReference type="CDD" id="cd06602">
    <property type="entry name" value="GH31_MGAM_SI_GAA"/>
    <property type="match status" value="1"/>
</dbReference>
<dbReference type="PANTHER" id="PTHR22762">
    <property type="entry name" value="ALPHA-GLUCOSIDASE"/>
    <property type="match status" value="1"/>
</dbReference>
<dbReference type="PANTHER" id="PTHR22762:SF133">
    <property type="entry name" value="P-TYPE DOMAIN-CONTAINING PROTEIN"/>
    <property type="match status" value="1"/>
</dbReference>
<proteinExistence type="inferred from homology"/>
<evidence type="ECO:0000256" key="5">
    <source>
        <dbReference type="RuleBase" id="RU361185"/>
    </source>
</evidence>
<keyword evidence="3" id="KW-0325">Glycoprotein</keyword>
<dbReference type="GO" id="GO:0090599">
    <property type="term" value="F:alpha-glucosidase activity"/>
    <property type="evidence" value="ECO:0007669"/>
    <property type="project" value="UniProtKB-ARBA"/>
</dbReference>
<organism evidence="8 9">
    <name type="scientific">Plakobranchus ocellatus</name>
    <dbReference type="NCBI Taxonomy" id="259542"/>
    <lineage>
        <taxon>Eukaryota</taxon>
        <taxon>Metazoa</taxon>
        <taxon>Spiralia</taxon>
        <taxon>Lophotrochozoa</taxon>
        <taxon>Mollusca</taxon>
        <taxon>Gastropoda</taxon>
        <taxon>Heterobranchia</taxon>
        <taxon>Euthyneura</taxon>
        <taxon>Panpulmonata</taxon>
        <taxon>Sacoglossa</taxon>
        <taxon>Placobranchoidea</taxon>
        <taxon>Plakobranchidae</taxon>
        <taxon>Plakobranchus</taxon>
    </lineage>
</organism>
<evidence type="ECO:0000259" key="7">
    <source>
        <dbReference type="Pfam" id="PF21365"/>
    </source>
</evidence>
<accession>A0AAV4BV16</accession>
<dbReference type="SUPFAM" id="SSF74650">
    <property type="entry name" value="Galactose mutarotase-like"/>
    <property type="match status" value="1"/>
</dbReference>
<dbReference type="Proteomes" id="UP000735302">
    <property type="component" value="Unassembled WGS sequence"/>
</dbReference>
<dbReference type="PROSITE" id="PS00129">
    <property type="entry name" value="GLYCOSYL_HYDROL_F31_1"/>
    <property type="match status" value="1"/>
</dbReference>
<evidence type="ECO:0000256" key="3">
    <source>
        <dbReference type="ARBA" id="ARBA00023180"/>
    </source>
</evidence>
<dbReference type="SUPFAM" id="SSF51445">
    <property type="entry name" value="(Trans)glycosidases"/>
    <property type="match status" value="1"/>
</dbReference>
<keyword evidence="4 5" id="KW-0326">Glycosidase</keyword>
<dbReference type="AlphaFoldDB" id="A0AAV4BV16"/>
<dbReference type="Gene3D" id="2.60.40.1180">
    <property type="entry name" value="Golgi alpha-mannosidase II"/>
    <property type="match status" value="2"/>
</dbReference>
<dbReference type="InterPro" id="IPR013780">
    <property type="entry name" value="Glyco_hydro_b"/>
</dbReference>
<dbReference type="InterPro" id="IPR048395">
    <property type="entry name" value="Glyco_hydro_31_C"/>
</dbReference>
<dbReference type="SUPFAM" id="SSF51011">
    <property type="entry name" value="Glycosyl hydrolase domain"/>
    <property type="match status" value="1"/>
</dbReference>
<dbReference type="GO" id="GO:0030246">
    <property type="term" value="F:carbohydrate binding"/>
    <property type="evidence" value="ECO:0007669"/>
    <property type="project" value="InterPro"/>
</dbReference>
<dbReference type="CDD" id="cd14752">
    <property type="entry name" value="GH31_N"/>
    <property type="match status" value="1"/>
</dbReference>
<feature type="domain" description="Glycosyl hydrolase family 31 C-terminal" evidence="7">
    <location>
        <begin position="492"/>
        <end position="576"/>
    </location>
</feature>
<dbReference type="Gene3D" id="2.60.40.1760">
    <property type="entry name" value="glycosyl hydrolase (family 31)"/>
    <property type="match status" value="1"/>
</dbReference>
<comment type="similarity">
    <text evidence="1 5">Belongs to the glycosyl hydrolase 31 family.</text>
</comment>
<dbReference type="InterPro" id="IPR011013">
    <property type="entry name" value="Gal_mutarotase_sf_dom"/>
</dbReference>
<dbReference type="EMBL" id="BLXT01005511">
    <property type="protein sequence ID" value="GFO23423.1"/>
    <property type="molecule type" value="Genomic_DNA"/>
</dbReference>
<dbReference type="Pfam" id="PF01055">
    <property type="entry name" value="Glyco_hydro_31_2nd"/>
    <property type="match status" value="2"/>
</dbReference>
<dbReference type="Gene3D" id="3.20.20.80">
    <property type="entry name" value="Glycosidases"/>
    <property type="match status" value="2"/>
</dbReference>
<dbReference type="InterPro" id="IPR000322">
    <property type="entry name" value="Glyco_hydro_31_TIM"/>
</dbReference>
<evidence type="ECO:0000259" key="6">
    <source>
        <dbReference type="Pfam" id="PF01055"/>
    </source>
</evidence>
<dbReference type="GO" id="GO:0005975">
    <property type="term" value="P:carbohydrate metabolic process"/>
    <property type="evidence" value="ECO:0007669"/>
    <property type="project" value="InterPro"/>
</dbReference>
<dbReference type="Pfam" id="PF21365">
    <property type="entry name" value="Glyco_hydro_31_3rd"/>
    <property type="match status" value="1"/>
</dbReference>
<protein>
    <submittedName>
        <fullName evidence="8">Lysosomal alpha-glucosidase</fullName>
    </submittedName>
</protein>
<gene>
    <name evidence="8" type="ORF">PoB_004992800</name>
</gene>
<reference evidence="8 9" key="1">
    <citation type="journal article" date="2021" name="Elife">
        <title>Chloroplast acquisition without the gene transfer in kleptoplastic sea slugs, Plakobranchus ocellatus.</title>
        <authorList>
            <person name="Maeda T."/>
            <person name="Takahashi S."/>
            <person name="Yoshida T."/>
            <person name="Shimamura S."/>
            <person name="Takaki Y."/>
            <person name="Nagai Y."/>
            <person name="Toyoda A."/>
            <person name="Suzuki Y."/>
            <person name="Arimoto A."/>
            <person name="Ishii H."/>
            <person name="Satoh N."/>
            <person name="Nishiyama T."/>
            <person name="Hasebe M."/>
            <person name="Maruyama T."/>
            <person name="Minagawa J."/>
            <person name="Obokata J."/>
            <person name="Shigenobu S."/>
        </authorList>
    </citation>
    <scope>NUCLEOTIDE SEQUENCE [LARGE SCALE GENOMIC DNA]</scope>
</reference>
<keyword evidence="9" id="KW-1185">Reference proteome</keyword>
<name>A0AAV4BV16_9GAST</name>
<evidence type="ECO:0000313" key="8">
    <source>
        <dbReference type="EMBL" id="GFO23423.1"/>
    </source>
</evidence>
<comment type="caution">
    <text evidence="8">The sequence shown here is derived from an EMBL/GenBank/DDBJ whole genome shotgun (WGS) entry which is preliminary data.</text>
</comment>
<feature type="domain" description="Glycoside hydrolase family 31 TIM barrel" evidence="6">
    <location>
        <begin position="130"/>
        <end position="484"/>
    </location>
</feature>
<feature type="non-terminal residue" evidence="8">
    <location>
        <position position="1"/>
    </location>
</feature>
<dbReference type="InterPro" id="IPR030458">
    <property type="entry name" value="Glyco_hydro_31_AS"/>
</dbReference>
<evidence type="ECO:0000256" key="4">
    <source>
        <dbReference type="ARBA" id="ARBA00023295"/>
    </source>
</evidence>
<feature type="domain" description="Glycoside hydrolase family 31 TIM barrel" evidence="6">
    <location>
        <begin position="86"/>
        <end position="122"/>
    </location>
</feature>
<dbReference type="FunFam" id="3.20.20.80:FF:000016">
    <property type="entry name" value="Maltase-glucoamylase, intestinal"/>
    <property type="match status" value="1"/>
</dbReference>
<sequence length="705" mass="78852">VDNNGYGSHPFYLNLEPRTGNSVPNAHGVLLLNSNAGEAALQPYGGNQMGAVTYRFIGGVIDMIMLLGGSPLDVAAQYSQMVGPSYMPPFWSLGFHLCRWGYNSSSGLATVIKRNRDARIPYYTNLIGLPYMPPFWSLGFHICKYGIKNDTDLQAIISRNREAKMPYDVQWNDIDYMDKYKDWTYSQENYKNLPAIVDDLHKNKQRYIIMADPAISSSQPAGSYPPFDDGKQLDTFVKNSKGEILIGKVWPGETAFPDFFHPSALPYWYKQMKGFHAKLPFDGLWIDMNEPSSFIDGAKDGCPKTSKYNNPPYTPGTIDSGSLVAKTICPSAKHYLSEHYNLHNMYGWSQANVTRAALDTLYGNKRSPIISRSTFVGSGRYTGHWLGDNDSNFKDMAFSIAGILNFNLFGIPLIGADICGFRDQTTPELCTRWHQLGVFYPFMRNHADIASKDQDPASFQAPYLDSIRKALNLRYSLLAVLYTAFFNANTKGLPIVRPLFYTYPGTEAISYQFMWNDQLLVSPVLTQGATSVKAFIPKDTFYDFYTGRPLIGQGENVTLEAGLDTIPVHIRAGSILPLLPPTQRTDDSRNEKFIITVANAPDGLATGQLYWDDGESNDSIRKKLYTLIQFRLNKNTFTSDVAVQGYFPSQGIHAGQVMILGIPKVPKIVLVNGGSVQFLYNPNLQTLNLPELNLDLQKSVNITWS</sequence>
<evidence type="ECO:0000313" key="9">
    <source>
        <dbReference type="Proteomes" id="UP000735302"/>
    </source>
</evidence>
<dbReference type="InterPro" id="IPR017853">
    <property type="entry name" value="GH"/>
</dbReference>